<dbReference type="AlphaFoldDB" id="A0A098C227"/>
<keyword evidence="1" id="KW-0808">Transferase</keyword>
<dbReference type="InterPro" id="IPR000182">
    <property type="entry name" value="GNAT_dom"/>
</dbReference>
<evidence type="ECO:0000256" key="2">
    <source>
        <dbReference type="ARBA" id="ARBA00023315"/>
    </source>
</evidence>
<keyword evidence="5" id="KW-1185">Reference proteome</keyword>
<dbReference type="CDD" id="cd04301">
    <property type="entry name" value="NAT_SF"/>
    <property type="match status" value="1"/>
</dbReference>
<dbReference type="Gene3D" id="3.40.630.30">
    <property type="match status" value="1"/>
</dbReference>
<dbReference type="SUPFAM" id="SSF55729">
    <property type="entry name" value="Acyl-CoA N-acyltransferases (Nat)"/>
    <property type="match status" value="1"/>
</dbReference>
<organism evidence="4 5">
    <name type="scientific">Fermentimonas caenicola</name>
    <dbReference type="NCBI Taxonomy" id="1562970"/>
    <lineage>
        <taxon>Bacteria</taxon>
        <taxon>Pseudomonadati</taxon>
        <taxon>Bacteroidota</taxon>
        <taxon>Bacteroidia</taxon>
        <taxon>Bacteroidales</taxon>
        <taxon>Dysgonomonadaceae</taxon>
        <taxon>Fermentimonas</taxon>
    </lineage>
</organism>
<protein>
    <recommendedName>
        <fullName evidence="3">N-acetyltransferase domain-containing protein</fullName>
    </recommendedName>
</protein>
<dbReference type="KEGG" id="pbt:ING2E5B_1237"/>
<dbReference type="STRING" id="1562970.ING2E5B_1237"/>
<evidence type="ECO:0000313" key="5">
    <source>
        <dbReference type="Proteomes" id="UP000032417"/>
    </source>
</evidence>
<dbReference type="OrthoDB" id="273614at2"/>
<reference evidence="4 5" key="1">
    <citation type="submission" date="2014-08" db="EMBL/GenBank/DDBJ databases">
        <authorList>
            <person name="Wibberg D."/>
        </authorList>
    </citation>
    <scope>NUCLEOTIDE SEQUENCE [LARGE SCALE GENOMIC DNA]</scope>
    <source>
        <strain evidence="5">ING2-E5B</strain>
    </source>
</reference>
<dbReference type="GO" id="GO:0016747">
    <property type="term" value="F:acyltransferase activity, transferring groups other than amino-acyl groups"/>
    <property type="evidence" value="ECO:0007669"/>
    <property type="project" value="InterPro"/>
</dbReference>
<dbReference type="InterPro" id="IPR050832">
    <property type="entry name" value="Bact_Acetyltransf"/>
</dbReference>
<dbReference type="PANTHER" id="PTHR43877">
    <property type="entry name" value="AMINOALKYLPHOSPHONATE N-ACETYLTRANSFERASE-RELATED-RELATED"/>
    <property type="match status" value="1"/>
</dbReference>
<dbReference type="HOGENOM" id="CLU_013985_34_3_10"/>
<dbReference type="Proteomes" id="UP000032417">
    <property type="component" value="Chromosome 1"/>
</dbReference>
<gene>
    <name evidence="4" type="ORF">ING2E5B_1237</name>
</gene>
<evidence type="ECO:0000259" key="3">
    <source>
        <dbReference type="PROSITE" id="PS51186"/>
    </source>
</evidence>
<evidence type="ECO:0000313" key="4">
    <source>
        <dbReference type="EMBL" id="CEA15987.1"/>
    </source>
</evidence>
<feature type="domain" description="N-acetyltransferase" evidence="3">
    <location>
        <begin position="4"/>
        <end position="144"/>
    </location>
</feature>
<evidence type="ECO:0000256" key="1">
    <source>
        <dbReference type="ARBA" id="ARBA00022679"/>
    </source>
</evidence>
<sequence length="144" mass="16498">MYIERITQIDESIVDAFKKLMPQLTGRDEYPSYDELNKVIESDNVHLCLAYDENKRVIGTVTVVFVTIPTGEKAWIEDVIVDKDERGKGLGTALIWHALQIARDKGVTKIDLTSHPSRIAANKLYQKLGFEKRESNVYRFNPDK</sequence>
<accession>A0A098C227</accession>
<dbReference type="InterPro" id="IPR016181">
    <property type="entry name" value="Acyl_CoA_acyltransferase"/>
</dbReference>
<dbReference type="PROSITE" id="PS51186">
    <property type="entry name" value="GNAT"/>
    <property type="match status" value="1"/>
</dbReference>
<proteinExistence type="predicted"/>
<keyword evidence="2" id="KW-0012">Acyltransferase</keyword>
<dbReference type="Pfam" id="PF00583">
    <property type="entry name" value="Acetyltransf_1"/>
    <property type="match status" value="1"/>
</dbReference>
<dbReference type="EMBL" id="LN515532">
    <property type="protein sequence ID" value="CEA15987.1"/>
    <property type="molecule type" value="Genomic_DNA"/>
</dbReference>
<name>A0A098C227_9BACT</name>